<dbReference type="SMART" id="SM00173">
    <property type="entry name" value="RAS"/>
    <property type="match status" value="1"/>
</dbReference>
<dbReference type="GO" id="GO:0003924">
    <property type="term" value="F:GTPase activity"/>
    <property type="evidence" value="ECO:0007669"/>
    <property type="project" value="InterPro"/>
</dbReference>
<dbReference type="PROSITE" id="PS51419">
    <property type="entry name" value="RAB"/>
    <property type="match status" value="1"/>
</dbReference>
<evidence type="ECO:0000313" key="4">
    <source>
        <dbReference type="WBParaSite" id="PSAMB.scaffold274size59727.g4287.t1"/>
    </source>
</evidence>
<dbReference type="WBParaSite" id="PSAMB.scaffold274size59727.g4287.t1">
    <property type="protein sequence ID" value="PSAMB.scaffold274size59727.g4287.t1"/>
    <property type="gene ID" value="PSAMB.scaffold274size59727.g4287"/>
</dbReference>
<dbReference type="InterPro" id="IPR001806">
    <property type="entry name" value="Small_GTPase"/>
</dbReference>
<proteinExistence type="predicted"/>
<dbReference type="InterPro" id="IPR027417">
    <property type="entry name" value="P-loop_NTPase"/>
</dbReference>
<keyword evidence="2" id="KW-0342">GTP-binding</keyword>
<dbReference type="InterPro" id="IPR020849">
    <property type="entry name" value="Small_GTPase_Ras-type"/>
</dbReference>
<dbReference type="PROSITE" id="PS51421">
    <property type="entry name" value="RAS"/>
    <property type="match status" value="1"/>
</dbReference>
<keyword evidence="1" id="KW-0547">Nucleotide-binding</keyword>
<evidence type="ECO:0000256" key="2">
    <source>
        <dbReference type="ARBA" id="ARBA00023134"/>
    </source>
</evidence>
<dbReference type="GO" id="GO:0016020">
    <property type="term" value="C:membrane"/>
    <property type="evidence" value="ECO:0007669"/>
    <property type="project" value="InterPro"/>
</dbReference>
<dbReference type="GO" id="GO:0005525">
    <property type="term" value="F:GTP binding"/>
    <property type="evidence" value="ECO:0007669"/>
    <property type="project" value="UniProtKB-KW"/>
</dbReference>
<dbReference type="Gene3D" id="3.40.50.300">
    <property type="entry name" value="P-loop containing nucleotide triphosphate hydrolases"/>
    <property type="match status" value="1"/>
</dbReference>
<sequence>MPPDNRLPEYKLVVIGSQEKTLLLERFFADATKFERHANYNDLYFVTIKSDGQDCFLEIMDPGLERTGQRDMSIRKAEAAILVYSASSVDSFHELAGIVENFKRRNPSGPSIPIILIANVDSQTKKNASLKIDAEQGHQLARLLGNNCTYVETSIPTMTQGHDMIDKLIKAINEKNPTCNIYECRF</sequence>
<dbReference type="GO" id="GO:0007165">
    <property type="term" value="P:signal transduction"/>
    <property type="evidence" value="ECO:0007669"/>
    <property type="project" value="InterPro"/>
</dbReference>
<evidence type="ECO:0000256" key="1">
    <source>
        <dbReference type="ARBA" id="ARBA00022741"/>
    </source>
</evidence>
<organism evidence="3 4">
    <name type="scientific">Plectus sambesii</name>
    <dbReference type="NCBI Taxonomy" id="2011161"/>
    <lineage>
        <taxon>Eukaryota</taxon>
        <taxon>Metazoa</taxon>
        <taxon>Ecdysozoa</taxon>
        <taxon>Nematoda</taxon>
        <taxon>Chromadorea</taxon>
        <taxon>Plectida</taxon>
        <taxon>Plectina</taxon>
        <taxon>Plectoidea</taxon>
        <taxon>Plectidae</taxon>
        <taxon>Plectus</taxon>
    </lineage>
</organism>
<name>A0A914W005_9BILA</name>
<protein>
    <submittedName>
        <fullName evidence="4">Uncharacterized protein</fullName>
    </submittedName>
</protein>
<dbReference type="AlphaFoldDB" id="A0A914W005"/>
<dbReference type="Proteomes" id="UP000887566">
    <property type="component" value="Unplaced"/>
</dbReference>
<keyword evidence="3" id="KW-1185">Reference proteome</keyword>
<dbReference type="SMART" id="SM00175">
    <property type="entry name" value="RAB"/>
    <property type="match status" value="1"/>
</dbReference>
<dbReference type="PANTHER" id="PTHR24070">
    <property type="entry name" value="RAS, DI-RAS, AND RHEB FAMILY MEMBERS OF SMALL GTPASE SUPERFAMILY"/>
    <property type="match status" value="1"/>
</dbReference>
<dbReference type="Pfam" id="PF00071">
    <property type="entry name" value="Ras"/>
    <property type="match status" value="1"/>
</dbReference>
<evidence type="ECO:0000313" key="3">
    <source>
        <dbReference type="Proteomes" id="UP000887566"/>
    </source>
</evidence>
<dbReference type="SUPFAM" id="SSF52540">
    <property type="entry name" value="P-loop containing nucleoside triphosphate hydrolases"/>
    <property type="match status" value="1"/>
</dbReference>
<accession>A0A914W005</accession>
<reference evidence="4" key="1">
    <citation type="submission" date="2022-11" db="UniProtKB">
        <authorList>
            <consortium name="WormBaseParasite"/>
        </authorList>
    </citation>
    <scope>IDENTIFICATION</scope>
</reference>